<gene>
    <name evidence="5" type="primary">vgrG</name>
    <name evidence="5" type="ORF">ISP19_10855</name>
</gene>
<reference evidence="5" key="1">
    <citation type="submission" date="2020-10" db="EMBL/GenBank/DDBJ databases">
        <title>Phylogeny of dyella-like bacteria.</title>
        <authorList>
            <person name="Fu J."/>
        </authorList>
    </citation>
    <scope>NUCLEOTIDE SEQUENCE</scope>
    <source>
        <strain evidence="5">DHOC52</strain>
    </source>
</reference>
<keyword evidence="6" id="KW-1185">Reference proteome</keyword>
<dbReference type="Proteomes" id="UP001430149">
    <property type="component" value="Unassembled WGS sequence"/>
</dbReference>
<keyword evidence="2" id="KW-0378">Hydrolase</keyword>
<dbReference type="InterPro" id="IPR018769">
    <property type="entry name" value="VgrG2_DUF2345"/>
</dbReference>
<dbReference type="NCBIfam" id="TIGR03361">
    <property type="entry name" value="VI_Rhs_Vgr"/>
    <property type="match status" value="1"/>
</dbReference>
<dbReference type="Gene3D" id="2.40.50.230">
    <property type="entry name" value="Gp5 N-terminal domain"/>
    <property type="match status" value="1"/>
</dbReference>
<dbReference type="InterPro" id="IPR002901">
    <property type="entry name" value="MGlyc_endo_b_GlcNAc-like_dom"/>
</dbReference>
<dbReference type="SMART" id="SM00047">
    <property type="entry name" value="LYZ2"/>
    <property type="match status" value="1"/>
</dbReference>
<feature type="domain" description="Mannosyl-glycoprotein endo-beta-N-acetylglucosamidase-like" evidence="4">
    <location>
        <begin position="1"/>
        <end position="161"/>
    </location>
</feature>
<evidence type="ECO:0000259" key="4">
    <source>
        <dbReference type="SMART" id="SM00047"/>
    </source>
</evidence>
<comment type="caution">
    <text evidence="5">The sequence shown here is derived from an EMBL/GenBank/DDBJ whole genome shotgun (WGS) entry which is preliminary data.</text>
</comment>
<comment type="similarity">
    <text evidence="1">Belongs to the VgrG protein family.</text>
</comment>
<proteinExistence type="inferred from homology"/>
<sequence length="980" mass="107149">MSSNDQFITDLYPSAQIVSQEFGMSWELILAQAAQETGWGQKVLPGTNNIFNIKANSSWQGATKTFNVWEIENGKKVWKDEPFRSYESIEDALRDRVKFLQENPRYANAGLFDQGTLGFFEKEADALQKGGYATDPNYAQNLKTVFNGPTMQRGIASAKRNQIPTTSNVSTPTKTDLSTSALHRLDDKSTDQTGGAFAKNYAKKLSMTSTHQLSQAYHLHIAGSSAPFSVLSFKGKEAFSKPYRFKIKVTSPIADLTITSVLGKMASLTIQPIDTTAASLRVLVGNLADTLATPPPARVFRGLITQFDQLSTSPDQTHYRLVLEPRVADLSREVTSRLFQQQTAPEILEAVLRHAGLTANDFQFKLRASYPTREYTTQYEETTLAFLQRIAADEGIWFRFTQTDDREVIVFGDDIDAYDRSGLTVPLRADAGLESVGAEAVKSLAQRRRRVTQSVRLHDNNHRTAGVSLLTDANLARDDSTTAGTDYRWGEHQKDPSDAQRLAQLRHQAHLTQQVLYDGTANALALAPGSVLQLRDKTLPDAPHGLVITAVTHIAARDQPYSNTFEAIPADRPYRSQPLPWPSISGLLPARIMSPGDYKYAYLTPAGEYRVQLPFDLDNWSPGGTSRPVRLAKPYSGRDYGHHFPLIDGAEVILGFTQGDPDRPTIVGAVHNSQRTDLVTNQNNTRNLIRTAAQNELRMEDREGIEHIHLTTPTQTSELNLGHMVDGQNKERGSGAELRTDGHASVRAAKGLFMSADAQPRANGQQLDMQAAMAPLQQAQMHLQSLSEAAQTAHALAADTAAQKALIENRLKDLQARVALLSAPDGIGITTGDSLHLNAAQNLIATAGGHLDVGVMKRLTVAAGELVSVFAQKLGIKLFAAKGKVEIQAQSDALDLLADQQLRVASAKQDVQVTGKTKAVMACGGASFTIENGGFVFTCPGEFRIKANSFVFEGPSNVSTPSPIFPNSELVAARSYPWTR</sequence>
<organism evidence="5 6">
    <name type="scientific">Dyella flava</name>
    <dbReference type="NCBI Taxonomy" id="1920170"/>
    <lineage>
        <taxon>Bacteria</taxon>
        <taxon>Pseudomonadati</taxon>
        <taxon>Pseudomonadota</taxon>
        <taxon>Gammaproteobacteria</taxon>
        <taxon>Lysobacterales</taxon>
        <taxon>Rhodanobacteraceae</taxon>
        <taxon>Dyella</taxon>
    </lineage>
</organism>
<evidence type="ECO:0000313" key="6">
    <source>
        <dbReference type="Proteomes" id="UP001430149"/>
    </source>
</evidence>
<dbReference type="InterPro" id="IPR017847">
    <property type="entry name" value="T6SS_RhsGE_Vgr_subset"/>
</dbReference>
<dbReference type="Gene3D" id="4.10.220.110">
    <property type="match status" value="1"/>
</dbReference>
<dbReference type="Gene3D" id="3.55.50.10">
    <property type="entry name" value="Baseplate protein-like domains"/>
    <property type="match status" value="1"/>
</dbReference>
<dbReference type="SUPFAM" id="SSF69349">
    <property type="entry name" value="Phage fibre proteins"/>
    <property type="match status" value="1"/>
</dbReference>
<evidence type="ECO:0000256" key="3">
    <source>
        <dbReference type="SAM" id="MobiDB-lite"/>
    </source>
</evidence>
<dbReference type="Pfam" id="PF05954">
    <property type="entry name" value="Phage_GPD"/>
    <property type="match status" value="1"/>
</dbReference>
<feature type="region of interest" description="Disordered" evidence="3">
    <location>
        <begin position="159"/>
        <end position="178"/>
    </location>
</feature>
<dbReference type="NCBIfam" id="TIGR01646">
    <property type="entry name" value="vgr_GE"/>
    <property type="match status" value="1"/>
</dbReference>
<dbReference type="InterPro" id="IPR051056">
    <property type="entry name" value="Glycosyl_Hydrolase_73"/>
</dbReference>
<dbReference type="SUPFAM" id="SSF69255">
    <property type="entry name" value="gp5 N-terminal domain-like"/>
    <property type="match status" value="1"/>
</dbReference>
<name>A0ABS2K3P9_9GAMM</name>
<dbReference type="Gene3D" id="1.10.530.10">
    <property type="match status" value="1"/>
</dbReference>
<evidence type="ECO:0000313" key="5">
    <source>
        <dbReference type="EMBL" id="MBM7125867.1"/>
    </source>
</evidence>
<dbReference type="InterPro" id="IPR037026">
    <property type="entry name" value="Vgr_OB-fold_dom_sf"/>
</dbReference>
<evidence type="ECO:0000256" key="2">
    <source>
        <dbReference type="ARBA" id="ARBA00022801"/>
    </source>
</evidence>
<dbReference type="Pfam" id="PF13296">
    <property type="entry name" value="T6SS_Vgr"/>
    <property type="match status" value="1"/>
</dbReference>
<dbReference type="InterPro" id="IPR028244">
    <property type="entry name" value="T6SS_Rhs_Vgr_dom"/>
</dbReference>
<dbReference type="PRINTS" id="PR01002">
    <property type="entry name" value="FLGFLGJ"/>
</dbReference>
<protein>
    <submittedName>
        <fullName evidence="5">Type VI secretion system tip protein VgrG</fullName>
    </submittedName>
</protein>
<dbReference type="Pfam" id="PF10106">
    <property type="entry name" value="DUF2345"/>
    <property type="match status" value="1"/>
</dbReference>
<dbReference type="PANTHER" id="PTHR33308:SF9">
    <property type="entry name" value="PEPTIDOGLYCAN HYDROLASE FLGJ"/>
    <property type="match status" value="1"/>
</dbReference>
<dbReference type="SUPFAM" id="SSF69279">
    <property type="entry name" value="Phage tail proteins"/>
    <property type="match status" value="2"/>
</dbReference>
<dbReference type="InterPro" id="IPR006531">
    <property type="entry name" value="Gp5/Vgr_OB"/>
</dbReference>
<evidence type="ECO:0000256" key="1">
    <source>
        <dbReference type="ARBA" id="ARBA00005558"/>
    </source>
</evidence>
<dbReference type="EMBL" id="JADIKE010000035">
    <property type="protein sequence ID" value="MBM7125867.1"/>
    <property type="molecule type" value="Genomic_DNA"/>
</dbReference>
<dbReference type="Gene3D" id="2.30.110.50">
    <property type="match status" value="1"/>
</dbReference>
<dbReference type="Pfam" id="PF04717">
    <property type="entry name" value="Phage_base_V"/>
    <property type="match status" value="1"/>
</dbReference>
<dbReference type="Gene3D" id="2.10.70.40">
    <property type="entry name" value="peptidoglycan hydrolase"/>
    <property type="match status" value="1"/>
</dbReference>
<accession>A0ABS2K3P9</accession>
<dbReference type="PANTHER" id="PTHR33308">
    <property type="entry name" value="PEPTIDOGLYCAN HYDROLASE FLGJ"/>
    <property type="match status" value="1"/>
</dbReference>
<dbReference type="Pfam" id="PF01832">
    <property type="entry name" value="Glucosaminidase"/>
    <property type="match status" value="1"/>
</dbReference>
<dbReference type="InterPro" id="IPR006533">
    <property type="entry name" value="T6SS_Vgr_RhsGE"/>
</dbReference>